<dbReference type="RefSeq" id="WP_245678279.1">
    <property type="nucleotide sequence ID" value="NZ_CP012159.1"/>
</dbReference>
<comment type="similarity">
    <text evidence="2">Belongs to the kinesin light chain family.</text>
</comment>
<evidence type="ECO:0000256" key="8">
    <source>
        <dbReference type="ARBA" id="ARBA00023175"/>
    </source>
</evidence>
<evidence type="ECO:0000313" key="11">
    <source>
        <dbReference type="Proteomes" id="UP000067626"/>
    </source>
</evidence>
<protein>
    <submittedName>
        <fullName evidence="10">Uncharacterized protein</fullName>
    </submittedName>
</protein>
<organism evidence="10 11">
    <name type="scientific">Chondromyces crocatus</name>
    <dbReference type="NCBI Taxonomy" id="52"/>
    <lineage>
        <taxon>Bacteria</taxon>
        <taxon>Pseudomonadati</taxon>
        <taxon>Myxococcota</taxon>
        <taxon>Polyangia</taxon>
        <taxon>Polyangiales</taxon>
        <taxon>Polyangiaceae</taxon>
        <taxon>Chondromyces</taxon>
    </lineage>
</organism>
<dbReference type="Pfam" id="PF13176">
    <property type="entry name" value="TPR_7"/>
    <property type="match status" value="1"/>
</dbReference>
<keyword evidence="5" id="KW-0677">Repeat</keyword>
<proteinExistence type="inferred from homology"/>
<dbReference type="STRING" id="52.CMC5_008170"/>
<dbReference type="PANTHER" id="PTHR45783">
    <property type="entry name" value="KINESIN LIGHT CHAIN"/>
    <property type="match status" value="1"/>
</dbReference>
<dbReference type="GO" id="GO:0005737">
    <property type="term" value="C:cytoplasm"/>
    <property type="evidence" value="ECO:0007669"/>
    <property type="project" value="TreeGrafter"/>
</dbReference>
<dbReference type="SUPFAM" id="SSF48452">
    <property type="entry name" value="TPR-like"/>
    <property type="match status" value="2"/>
</dbReference>
<evidence type="ECO:0000256" key="2">
    <source>
        <dbReference type="ARBA" id="ARBA00009622"/>
    </source>
</evidence>
<dbReference type="Gene3D" id="1.25.40.10">
    <property type="entry name" value="Tetratricopeptide repeat domain"/>
    <property type="match status" value="2"/>
</dbReference>
<keyword evidence="7" id="KW-0175">Coiled coil</keyword>
<keyword evidence="6" id="KW-0802">TPR repeat</keyword>
<evidence type="ECO:0000256" key="6">
    <source>
        <dbReference type="ARBA" id="ARBA00022803"/>
    </source>
</evidence>
<dbReference type="InterPro" id="IPR002151">
    <property type="entry name" value="Kinesin_light"/>
</dbReference>
<dbReference type="GO" id="GO:0005871">
    <property type="term" value="C:kinesin complex"/>
    <property type="evidence" value="ECO:0007669"/>
    <property type="project" value="InterPro"/>
</dbReference>
<comment type="subcellular location">
    <subcellularLocation>
        <location evidence="1">Cytoplasm</location>
        <location evidence="1">Cytoskeleton</location>
    </subcellularLocation>
</comment>
<dbReference type="GO" id="GO:0019894">
    <property type="term" value="F:kinesin binding"/>
    <property type="evidence" value="ECO:0007669"/>
    <property type="project" value="TreeGrafter"/>
</dbReference>
<gene>
    <name evidence="10" type="ORF">CMC5_008170</name>
</gene>
<dbReference type="PANTHER" id="PTHR45783:SF3">
    <property type="entry name" value="KINESIN LIGHT CHAIN"/>
    <property type="match status" value="1"/>
</dbReference>
<evidence type="ECO:0000256" key="5">
    <source>
        <dbReference type="ARBA" id="ARBA00022737"/>
    </source>
</evidence>
<dbReference type="KEGG" id="ccro:CMC5_008170"/>
<dbReference type="GO" id="GO:0005874">
    <property type="term" value="C:microtubule"/>
    <property type="evidence" value="ECO:0007669"/>
    <property type="project" value="UniProtKB-KW"/>
</dbReference>
<dbReference type="GO" id="GO:0007018">
    <property type="term" value="P:microtubule-based movement"/>
    <property type="evidence" value="ECO:0007669"/>
    <property type="project" value="TreeGrafter"/>
</dbReference>
<dbReference type="SMART" id="SM00028">
    <property type="entry name" value="TPR"/>
    <property type="match status" value="6"/>
</dbReference>
<keyword evidence="9" id="KW-0206">Cytoskeleton</keyword>
<keyword evidence="11" id="KW-1185">Reference proteome</keyword>
<dbReference type="InterPro" id="IPR019734">
    <property type="entry name" value="TPR_rpt"/>
</dbReference>
<dbReference type="EMBL" id="CP012159">
    <property type="protein sequence ID" value="AKT36696.1"/>
    <property type="molecule type" value="Genomic_DNA"/>
</dbReference>
<evidence type="ECO:0000256" key="3">
    <source>
        <dbReference type="ARBA" id="ARBA00022490"/>
    </source>
</evidence>
<keyword evidence="4" id="KW-0493">Microtubule</keyword>
<dbReference type="AlphaFoldDB" id="A0A0K1E746"/>
<evidence type="ECO:0000256" key="7">
    <source>
        <dbReference type="ARBA" id="ARBA00023054"/>
    </source>
</evidence>
<dbReference type="InterPro" id="IPR011990">
    <property type="entry name" value="TPR-like_helical_dom_sf"/>
</dbReference>
<evidence type="ECO:0000256" key="9">
    <source>
        <dbReference type="ARBA" id="ARBA00023212"/>
    </source>
</evidence>
<accession>A0A0K1E746</accession>
<sequence length="322" mass="35265">MIRRWWKTKTYRRLYDAVADAFAAGRDAEAEAACERALSLAEDLYGPEDPEVLPLLYARSSAQLAQGRLEQAEASCRRAITLAERAERTESIEPPLSRLLMQLASILERRGDLDGLEALLQRMLAGYERMRDPEPCEHAVVLTRLGLLLGRKGRRDEAAPLLTQAITLRETVFGADHPVVAEALFNAATLRPKGASPEPAEEMLRRALAIAERPSGATIDPLVRASILHNLAVVREEQGAVDDAASLYEQALDVREGLVGAEHVSLRPTLVRLAQLRHAQGQLTAALPLYERALPLAEIEHGAGHPIPEAIKAWIAGARSTN</sequence>
<dbReference type="Proteomes" id="UP000067626">
    <property type="component" value="Chromosome"/>
</dbReference>
<dbReference type="Pfam" id="PF13424">
    <property type="entry name" value="TPR_12"/>
    <property type="match status" value="3"/>
</dbReference>
<evidence type="ECO:0000256" key="4">
    <source>
        <dbReference type="ARBA" id="ARBA00022701"/>
    </source>
</evidence>
<reference evidence="10 11" key="1">
    <citation type="submission" date="2015-07" db="EMBL/GenBank/DDBJ databases">
        <title>Genome analysis of myxobacterium Chondromyces crocatus Cm c5 reveals a high potential for natural compound synthesis and the genetic basis for the loss of fruiting body formation.</title>
        <authorList>
            <person name="Zaburannyi N."/>
            <person name="Bunk B."/>
            <person name="Maier J."/>
            <person name="Overmann J."/>
            <person name="Mueller R."/>
        </authorList>
    </citation>
    <scope>NUCLEOTIDE SEQUENCE [LARGE SCALE GENOMIC DNA]</scope>
    <source>
        <strain evidence="10 11">Cm c5</strain>
    </source>
</reference>
<keyword evidence="8" id="KW-0505">Motor protein</keyword>
<keyword evidence="3" id="KW-0963">Cytoplasm</keyword>
<evidence type="ECO:0000313" key="10">
    <source>
        <dbReference type="EMBL" id="AKT36696.1"/>
    </source>
</evidence>
<name>A0A0K1E746_CHOCO</name>
<evidence type="ECO:0000256" key="1">
    <source>
        <dbReference type="ARBA" id="ARBA00004245"/>
    </source>
</evidence>